<accession>A0ACC0YCE7</accession>
<evidence type="ECO:0000313" key="2">
    <source>
        <dbReference type="Proteomes" id="UP001163603"/>
    </source>
</evidence>
<keyword evidence="2" id="KW-1185">Reference proteome</keyword>
<proteinExistence type="predicted"/>
<name>A0ACC0YCE7_9ROSI</name>
<organism evidence="1 2">
    <name type="scientific">Pistacia integerrima</name>
    <dbReference type="NCBI Taxonomy" id="434235"/>
    <lineage>
        <taxon>Eukaryota</taxon>
        <taxon>Viridiplantae</taxon>
        <taxon>Streptophyta</taxon>
        <taxon>Embryophyta</taxon>
        <taxon>Tracheophyta</taxon>
        <taxon>Spermatophyta</taxon>
        <taxon>Magnoliopsida</taxon>
        <taxon>eudicotyledons</taxon>
        <taxon>Gunneridae</taxon>
        <taxon>Pentapetalae</taxon>
        <taxon>rosids</taxon>
        <taxon>malvids</taxon>
        <taxon>Sapindales</taxon>
        <taxon>Anacardiaceae</taxon>
        <taxon>Pistacia</taxon>
    </lineage>
</organism>
<protein>
    <submittedName>
        <fullName evidence="1">Uncharacterized protein</fullName>
    </submittedName>
</protein>
<gene>
    <name evidence="1" type="ORF">Pint_13725</name>
</gene>
<sequence>MERRIYEAVVEGNIISLLNLLQEDALILDRITPELAGVFDSRKSSPLHLATSKGYLDIVKILVSVNPEMCFVCDRDGKNPVHIAAIKGHVSVIKEFVKGRPNAARMLTERGETILHAFVRFDQLEAMEFLVEAINDHEFMNSEDDDGNTLLHICI</sequence>
<dbReference type="EMBL" id="CM047743">
    <property type="protein sequence ID" value="KAJ0032003.1"/>
    <property type="molecule type" value="Genomic_DNA"/>
</dbReference>
<comment type="caution">
    <text evidence="1">The sequence shown here is derived from an EMBL/GenBank/DDBJ whole genome shotgun (WGS) entry which is preliminary data.</text>
</comment>
<evidence type="ECO:0000313" key="1">
    <source>
        <dbReference type="EMBL" id="KAJ0032003.1"/>
    </source>
</evidence>
<dbReference type="Proteomes" id="UP001163603">
    <property type="component" value="Chromosome 8"/>
</dbReference>
<reference evidence="2" key="1">
    <citation type="journal article" date="2023" name="G3 (Bethesda)">
        <title>Genome assembly and association tests identify interacting loci associated with vigor, precocity, and sex in interspecific pistachio rootstocks.</title>
        <authorList>
            <person name="Palmer W."/>
            <person name="Jacygrad E."/>
            <person name="Sagayaradj S."/>
            <person name="Cavanaugh K."/>
            <person name="Han R."/>
            <person name="Bertier L."/>
            <person name="Beede B."/>
            <person name="Kafkas S."/>
            <person name="Golino D."/>
            <person name="Preece J."/>
            <person name="Michelmore R."/>
        </authorList>
    </citation>
    <scope>NUCLEOTIDE SEQUENCE [LARGE SCALE GENOMIC DNA]</scope>
</reference>